<feature type="non-terminal residue" evidence="2">
    <location>
        <position position="1"/>
    </location>
</feature>
<proteinExistence type="predicted"/>
<dbReference type="Proteomes" id="UP000324897">
    <property type="component" value="Chromosome 2"/>
</dbReference>
<organism evidence="2 3">
    <name type="scientific">Eragrostis curvula</name>
    <name type="common">weeping love grass</name>
    <dbReference type="NCBI Taxonomy" id="38414"/>
    <lineage>
        <taxon>Eukaryota</taxon>
        <taxon>Viridiplantae</taxon>
        <taxon>Streptophyta</taxon>
        <taxon>Embryophyta</taxon>
        <taxon>Tracheophyta</taxon>
        <taxon>Spermatophyta</taxon>
        <taxon>Magnoliopsida</taxon>
        <taxon>Liliopsida</taxon>
        <taxon>Poales</taxon>
        <taxon>Poaceae</taxon>
        <taxon>PACMAD clade</taxon>
        <taxon>Chloridoideae</taxon>
        <taxon>Eragrostideae</taxon>
        <taxon>Eragrostidinae</taxon>
        <taxon>Eragrostis</taxon>
    </lineage>
</organism>
<reference evidence="2 3" key="1">
    <citation type="journal article" date="2019" name="Sci. Rep.">
        <title>A high-quality genome of Eragrostis curvula grass provides insights into Poaceae evolution and supports new strategies to enhance forage quality.</title>
        <authorList>
            <person name="Carballo J."/>
            <person name="Santos B.A.C.M."/>
            <person name="Zappacosta D."/>
            <person name="Garbus I."/>
            <person name="Selva J.P."/>
            <person name="Gallo C.A."/>
            <person name="Diaz A."/>
            <person name="Albertini E."/>
            <person name="Caccamo M."/>
            <person name="Echenique V."/>
        </authorList>
    </citation>
    <scope>NUCLEOTIDE SEQUENCE [LARGE SCALE GENOMIC DNA]</scope>
    <source>
        <strain evidence="3">cv. Victoria</strain>
        <tissue evidence="2">Leaf</tissue>
    </source>
</reference>
<feature type="region of interest" description="Disordered" evidence="1">
    <location>
        <begin position="44"/>
        <end position="103"/>
    </location>
</feature>
<protein>
    <submittedName>
        <fullName evidence="2">Uncharacterized protein</fullName>
    </submittedName>
</protein>
<accession>A0A5J9US85</accession>
<comment type="caution">
    <text evidence="2">The sequence shown here is derived from an EMBL/GenBank/DDBJ whole genome shotgun (WGS) entry which is preliminary data.</text>
</comment>
<evidence type="ECO:0000256" key="1">
    <source>
        <dbReference type="SAM" id="MobiDB-lite"/>
    </source>
</evidence>
<dbReference type="EMBL" id="RWGY01000013">
    <property type="protein sequence ID" value="TVU26729.1"/>
    <property type="molecule type" value="Genomic_DNA"/>
</dbReference>
<sequence>MAILAVVEVVTEPRLSLSENNNHRGSVITQKPDYIHSNKNHKASFGNLVPRGDPGPFPGKPARGEGKSGKSARAFGSPWRGEAAAGVWPASPGEEPSLLDTGRRIPSSSLARADTLADLVAATTLPPSAMALPLRSCADLAEAAGSLVDRSFSVLSASSPATASATTSKTIRWETRKGRRNVVVHDVEELQDPLDLQGCGMSVTLPNMRLDSASGPVQRRF</sequence>
<dbReference type="Gramene" id="TVU26729">
    <property type="protein sequence ID" value="TVU26729"/>
    <property type="gene ID" value="EJB05_29288"/>
</dbReference>
<name>A0A5J9US85_9POAL</name>
<evidence type="ECO:0000313" key="2">
    <source>
        <dbReference type="EMBL" id="TVU26729.1"/>
    </source>
</evidence>
<gene>
    <name evidence="2" type="ORF">EJB05_29288</name>
</gene>
<keyword evidence="3" id="KW-1185">Reference proteome</keyword>
<dbReference type="AlphaFoldDB" id="A0A5J9US85"/>
<evidence type="ECO:0000313" key="3">
    <source>
        <dbReference type="Proteomes" id="UP000324897"/>
    </source>
</evidence>